<name>A0ABR4FHD5_9EURO</name>
<dbReference type="InterPro" id="IPR036673">
    <property type="entry name" value="Cyanovirin-N_sf"/>
</dbReference>
<dbReference type="EMBL" id="JBFTWV010000355">
    <property type="protein sequence ID" value="KAL2782663.1"/>
    <property type="molecule type" value="Genomic_DNA"/>
</dbReference>
<comment type="caution">
    <text evidence="2">The sequence shown here is derived from an EMBL/GenBank/DDBJ whole genome shotgun (WGS) entry which is preliminary data.</text>
</comment>
<reference evidence="2 3" key="1">
    <citation type="submission" date="2024-07" db="EMBL/GenBank/DDBJ databases">
        <title>Section-level genome sequencing and comparative genomics of Aspergillus sections Usti and Cavernicolus.</title>
        <authorList>
            <consortium name="Lawrence Berkeley National Laboratory"/>
            <person name="Nybo J.L."/>
            <person name="Vesth T.C."/>
            <person name="Theobald S."/>
            <person name="Frisvad J.C."/>
            <person name="Larsen T.O."/>
            <person name="Kjaerboelling I."/>
            <person name="Rothschild-Mancinelli K."/>
            <person name="Lyhne E.K."/>
            <person name="Kogle M.E."/>
            <person name="Barry K."/>
            <person name="Clum A."/>
            <person name="Na H."/>
            <person name="Ledsgaard L."/>
            <person name="Lin J."/>
            <person name="Lipzen A."/>
            <person name="Kuo A."/>
            <person name="Riley R."/>
            <person name="Mondo S."/>
            <person name="Labutti K."/>
            <person name="Haridas S."/>
            <person name="Pangalinan J."/>
            <person name="Salamov A.A."/>
            <person name="Simmons B.A."/>
            <person name="Magnuson J.K."/>
            <person name="Chen J."/>
            <person name="Drula E."/>
            <person name="Henrissat B."/>
            <person name="Wiebenga A."/>
            <person name="Lubbers R.J."/>
            <person name="Gomes A.C."/>
            <person name="Makela M.R."/>
            <person name="Stajich J."/>
            <person name="Grigoriev I.V."/>
            <person name="Mortensen U.H."/>
            <person name="De Vries R.P."/>
            <person name="Baker S.E."/>
            <person name="Andersen M.R."/>
        </authorList>
    </citation>
    <scope>NUCLEOTIDE SEQUENCE [LARGE SCALE GENOMIC DNA]</scope>
    <source>
        <strain evidence="2 3">CBS 209.92</strain>
    </source>
</reference>
<gene>
    <name evidence="2" type="ORF">BJX66DRAFT_320172</name>
</gene>
<proteinExistence type="predicted"/>
<feature type="chain" id="PRO_5046859770" description="Secreted protein" evidence="1">
    <location>
        <begin position="19"/>
        <end position="127"/>
    </location>
</feature>
<dbReference type="Gene3D" id="2.30.60.10">
    <property type="entry name" value="Cyanovirin-N"/>
    <property type="match status" value="1"/>
</dbReference>
<keyword evidence="1" id="KW-0732">Signal</keyword>
<feature type="signal peptide" evidence="1">
    <location>
        <begin position="1"/>
        <end position="18"/>
    </location>
</feature>
<evidence type="ECO:0000256" key="1">
    <source>
        <dbReference type="SAM" id="SignalP"/>
    </source>
</evidence>
<organism evidence="2 3">
    <name type="scientific">Aspergillus keveii</name>
    <dbReference type="NCBI Taxonomy" id="714993"/>
    <lineage>
        <taxon>Eukaryota</taxon>
        <taxon>Fungi</taxon>
        <taxon>Dikarya</taxon>
        <taxon>Ascomycota</taxon>
        <taxon>Pezizomycotina</taxon>
        <taxon>Eurotiomycetes</taxon>
        <taxon>Eurotiomycetidae</taxon>
        <taxon>Eurotiales</taxon>
        <taxon>Aspergillaceae</taxon>
        <taxon>Aspergillus</taxon>
        <taxon>Aspergillus subgen. Nidulantes</taxon>
    </lineage>
</organism>
<accession>A0ABR4FHD5</accession>
<dbReference type="Proteomes" id="UP001610563">
    <property type="component" value="Unassembled WGS sequence"/>
</dbReference>
<keyword evidence="3" id="KW-1185">Reference proteome</keyword>
<evidence type="ECO:0008006" key="4">
    <source>
        <dbReference type="Google" id="ProtNLM"/>
    </source>
</evidence>
<sequence length="127" mass="14417">MAKLALLLSPIFMKLVIAGWFNTTCHNIAIQDMSTVLTATCERKRENWGHNNVTRWNREASVDLNRCIPLCGGTCDYCIVRGTALHFAKCFRQDDWAGDWQSSRTSRNIVLDQYLTNDDGNIICDTS</sequence>
<evidence type="ECO:0000313" key="3">
    <source>
        <dbReference type="Proteomes" id="UP001610563"/>
    </source>
</evidence>
<evidence type="ECO:0000313" key="2">
    <source>
        <dbReference type="EMBL" id="KAL2782663.1"/>
    </source>
</evidence>
<protein>
    <recommendedName>
        <fullName evidence="4">Secreted protein</fullName>
    </recommendedName>
</protein>
<dbReference type="SUPFAM" id="SSF51322">
    <property type="entry name" value="Cyanovirin-N"/>
    <property type="match status" value="1"/>
</dbReference>